<sequence length="79" mass="9321">MGHTFDVARHGYARPDLVRIAKLRWRIEHDYRELKTAWGLDHFEGRSFTGWHRHVTLVAAAHLFLTEQRRTSKNAKPCP</sequence>
<dbReference type="InterPro" id="IPR002559">
    <property type="entry name" value="Transposase_11"/>
</dbReference>
<dbReference type="InterPro" id="IPR012337">
    <property type="entry name" value="RNaseH-like_sf"/>
</dbReference>
<dbReference type="Pfam" id="PF01609">
    <property type="entry name" value="DDE_Tnp_1"/>
    <property type="match status" value="1"/>
</dbReference>
<organism evidence="2 3">
    <name type="scientific">Streptomyces noursei</name>
    <name type="common">Streptomyces albulus</name>
    <dbReference type="NCBI Taxonomy" id="1971"/>
    <lineage>
        <taxon>Bacteria</taxon>
        <taxon>Bacillati</taxon>
        <taxon>Actinomycetota</taxon>
        <taxon>Actinomycetes</taxon>
        <taxon>Kitasatosporales</taxon>
        <taxon>Streptomycetaceae</taxon>
        <taxon>Streptomyces</taxon>
    </lineage>
</organism>
<reference evidence="2 3" key="1">
    <citation type="journal article" date="2019" name="Microbiol. Resour. Announc.">
        <title>Draft Genome Sequence of the Most Traditional epsilon-Poly-l-Lysine Producer, Streptomyces albulus NBRC14147.</title>
        <authorList>
            <person name="Yamanaka K."/>
            <person name="Hamano Y."/>
        </authorList>
    </citation>
    <scope>NUCLEOTIDE SEQUENCE [LARGE SCALE GENOMIC DNA]</scope>
    <source>
        <strain evidence="2 3">NBRC 14147</strain>
    </source>
</reference>
<dbReference type="SUPFAM" id="SSF53098">
    <property type="entry name" value="Ribonuclease H-like"/>
    <property type="match status" value="1"/>
</dbReference>
<dbReference type="PANTHER" id="PTHR33627">
    <property type="entry name" value="TRANSPOSASE"/>
    <property type="match status" value="1"/>
</dbReference>
<proteinExistence type="predicted"/>
<dbReference type="GO" id="GO:0004803">
    <property type="term" value="F:transposase activity"/>
    <property type="evidence" value="ECO:0007669"/>
    <property type="project" value="InterPro"/>
</dbReference>
<dbReference type="GO" id="GO:0006313">
    <property type="term" value="P:DNA transposition"/>
    <property type="evidence" value="ECO:0007669"/>
    <property type="project" value="InterPro"/>
</dbReference>
<evidence type="ECO:0000259" key="1">
    <source>
        <dbReference type="Pfam" id="PF01609"/>
    </source>
</evidence>
<name>A0A401QTV7_STRNR</name>
<comment type="caution">
    <text evidence="2">The sequence shown here is derived from an EMBL/GenBank/DDBJ whole genome shotgun (WGS) entry which is preliminary data.</text>
</comment>
<dbReference type="AlphaFoldDB" id="A0A401QTV7"/>
<dbReference type="EMBL" id="BHXC01000006">
    <property type="protein sequence ID" value="GCB88836.1"/>
    <property type="molecule type" value="Genomic_DNA"/>
</dbReference>
<dbReference type="InterPro" id="IPR039365">
    <property type="entry name" value="IS701-like"/>
</dbReference>
<gene>
    <name evidence="2" type="ORF">SALB_01509</name>
</gene>
<dbReference type="Proteomes" id="UP000288351">
    <property type="component" value="Unassembled WGS sequence"/>
</dbReference>
<feature type="domain" description="Transposase IS4-like" evidence="1">
    <location>
        <begin position="13"/>
        <end position="63"/>
    </location>
</feature>
<evidence type="ECO:0000313" key="3">
    <source>
        <dbReference type="Proteomes" id="UP000288351"/>
    </source>
</evidence>
<dbReference type="GO" id="GO:0003677">
    <property type="term" value="F:DNA binding"/>
    <property type="evidence" value="ECO:0007669"/>
    <property type="project" value="InterPro"/>
</dbReference>
<evidence type="ECO:0000313" key="2">
    <source>
        <dbReference type="EMBL" id="GCB88836.1"/>
    </source>
</evidence>
<dbReference type="PANTHER" id="PTHR33627:SF1">
    <property type="entry name" value="TRANSPOSASE"/>
    <property type="match status" value="1"/>
</dbReference>
<accession>A0A401QTV7</accession>
<protein>
    <submittedName>
        <fullName evidence="2">Transposase</fullName>
    </submittedName>
</protein>